<dbReference type="AlphaFoldDB" id="A0A810LDI5"/>
<dbReference type="EMBL" id="AP023354">
    <property type="protein sequence ID" value="BCJ32018.1"/>
    <property type="molecule type" value="Genomic_DNA"/>
</dbReference>
<sequence length="130" mass="13839">MTAVVGLRTIVDLDEAGSTARTLSATARHEAVLADGRHVLLLDDRGWGASGPPDSWAATSVADVEATARTVVGPDEPFAEHTAAEMAADHWAHLADVLRRAGVTVDADRLARLPHEVVLSNRFRARLGSR</sequence>
<proteinExistence type="predicted"/>
<evidence type="ECO:0000313" key="1">
    <source>
        <dbReference type="EMBL" id="BCJ32018.1"/>
    </source>
</evidence>
<dbReference type="RefSeq" id="WP_030447023.1">
    <property type="nucleotide sequence ID" value="NZ_AP023354.1"/>
</dbReference>
<gene>
    <name evidence="1" type="ORF">Asera_61260</name>
</gene>
<keyword evidence="2" id="KW-1185">Reference proteome</keyword>
<protein>
    <submittedName>
        <fullName evidence="1">Uncharacterized protein</fullName>
    </submittedName>
</protein>
<dbReference type="Proteomes" id="UP000680750">
    <property type="component" value="Chromosome"/>
</dbReference>
<organism evidence="1 2">
    <name type="scientific">Actinocatenispora sera</name>
    <dbReference type="NCBI Taxonomy" id="390989"/>
    <lineage>
        <taxon>Bacteria</taxon>
        <taxon>Bacillati</taxon>
        <taxon>Actinomycetota</taxon>
        <taxon>Actinomycetes</taxon>
        <taxon>Micromonosporales</taxon>
        <taxon>Micromonosporaceae</taxon>
        <taxon>Actinocatenispora</taxon>
    </lineage>
</organism>
<name>A0A810LDI5_9ACTN</name>
<dbReference type="OrthoDB" id="3215654at2"/>
<reference evidence="1" key="1">
    <citation type="submission" date="2020-08" db="EMBL/GenBank/DDBJ databases">
        <title>Whole genome shotgun sequence of Actinocatenispora sera NBRC 101916.</title>
        <authorList>
            <person name="Komaki H."/>
            <person name="Tamura T."/>
        </authorList>
    </citation>
    <scope>NUCLEOTIDE SEQUENCE</scope>
    <source>
        <strain evidence="1">NBRC 101916</strain>
    </source>
</reference>
<accession>A0A810LDI5</accession>
<evidence type="ECO:0000313" key="2">
    <source>
        <dbReference type="Proteomes" id="UP000680750"/>
    </source>
</evidence>
<dbReference type="KEGG" id="aser:Asera_61260"/>